<reference evidence="6 7" key="1">
    <citation type="journal article" date="2013" name="Int. J. Syst. Evol. Microbiol.">
        <title>Marinoscillum luteum sp. nov., isolated from marine sediment.</title>
        <authorList>
            <person name="Cha I.T."/>
            <person name="Park S.J."/>
            <person name="Kim S.J."/>
            <person name="Kim J.G."/>
            <person name="Jung M.Y."/>
            <person name="Shin K.S."/>
            <person name="Kwon K.K."/>
            <person name="Yang S.H."/>
            <person name="Seo Y.S."/>
            <person name="Rhee S.K."/>
        </authorList>
    </citation>
    <scope>NUCLEOTIDE SEQUENCE [LARGE SCALE GENOMIC DNA]</scope>
    <source>
        <strain evidence="6 7">KCTC 23939</strain>
    </source>
</reference>
<keyword evidence="2 4" id="KW-0472">Membrane</keyword>
<keyword evidence="7" id="KW-1185">Reference proteome</keyword>
<protein>
    <submittedName>
        <fullName evidence="6">OmpA family protein</fullName>
    </submittedName>
</protein>
<evidence type="ECO:0000256" key="2">
    <source>
        <dbReference type="ARBA" id="ARBA00023136"/>
    </source>
</evidence>
<dbReference type="Proteomes" id="UP001610063">
    <property type="component" value="Unassembled WGS sequence"/>
</dbReference>
<dbReference type="Pfam" id="PF00691">
    <property type="entry name" value="OmpA"/>
    <property type="match status" value="1"/>
</dbReference>
<evidence type="ECO:0000313" key="7">
    <source>
        <dbReference type="Proteomes" id="UP001610063"/>
    </source>
</evidence>
<dbReference type="InterPro" id="IPR006665">
    <property type="entry name" value="OmpA-like"/>
</dbReference>
<dbReference type="InterPro" id="IPR006664">
    <property type="entry name" value="OMP_bac"/>
</dbReference>
<dbReference type="PANTHER" id="PTHR30329:SF21">
    <property type="entry name" value="LIPOPROTEIN YIAD-RELATED"/>
    <property type="match status" value="1"/>
</dbReference>
<dbReference type="PRINTS" id="PR01021">
    <property type="entry name" value="OMPADOMAIN"/>
</dbReference>
<dbReference type="CDD" id="cd07185">
    <property type="entry name" value="OmpA_C-like"/>
    <property type="match status" value="1"/>
</dbReference>
<name>A0ABW7N9U2_9BACT</name>
<dbReference type="SUPFAM" id="SSF103088">
    <property type="entry name" value="OmpA-like"/>
    <property type="match status" value="1"/>
</dbReference>
<dbReference type="InterPro" id="IPR036737">
    <property type="entry name" value="OmpA-like_sf"/>
</dbReference>
<dbReference type="InterPro" id="IPR050330">
    <property type="entry name" value="Bact_OuterMem_StrucFunc"/>
</dbReference>
<accession>A0ABW7N9U2</accession>
<dbReference type="EMBL" id="JBIPKE010000017">
    <property type="protein sequence ID" value="MFH6984126.1"/>
    <property type="molecule type" value="Genomic_DNA"/>
</dbReference>
<evidence type="ECO:0000256" key="4">
    <source>
        <dbReference type="PROSITE-ProRule" id="PRU00473"/>
    </source>
</evidence>
<dbReference type="PANTHER" id="PTHR30329">
    <property type="entry name" value="STATOR ELEMENT OF FLAGELLAR MOTOR COMPLEX"/>
    <property type="match status" value="1"/>
</dbReference>
<comment type="caution">
    <text evidence="6">The sequence shown here is derived from an EMBL/GenBank/DDBJ whole genome shotgun (WGS) entry which is preliminary data.</text>
</comment>
<organism evidence="6 7">
    <name type="scientific">Marinoscillum luteum</name>
    <dbReference type="NCBI Taxonomy" id="861051"/>
    <lineage>
        <taxon>Bacteria</taxon>
        <taxon>Pseudomonadati</taxon>
        <taxon>Bacteroidota</taxon>
        <taxon>Cytophagia</taxon>
        <taxon>Cytophagales</taxon>
        <taxon>Reichenbachiellaceae</taxon>
        <taxon>Marinoscillum</taxon>
    </lineage>
</organism>
<dbReference type="SUPFAM" id="SSF82171">
    <property type="entry name" value="DPP6 N-terminal domain-like"/>
    <property type="match status" value="1"/>
</dbReference>
<sequence>MNGEKIRLFCLFFILVYGTSPLNAQRITTKRISTDSVPEDVHLNIYDFKNINKLPDYYNAEQLKRINKLDQEEDWEGLYKALKAYVSKFGIQNFYKDTKLIWRLAKLTELFGDDEEAKNLYRLVLRHHHSGINMKEIELYYDSLNDQEAAQYVPLDYYYELVEYRTLIDTLRPPRGILLNMGQEINSAKADYAPSLNVQNDVLIFTSQRNDLDLSIRRTFNEDLFFSRKDEYGSWSKAEEFKEINSRYKEGSAILTRDGKTLYFSRCDCLDCFGDCDLFSAKLQSDSTWGEVKNLGTRVNSLSWDSHPSLSHSEDTLYFASDRLGGFGLSDIYYTYKMKNGEWSSAKNLGPVINTRNNDVSPFYHPVYNVLYFGSNGQLYNFGEYDIYKSYQVGGNWSEPYNIGPLVNGKGSEYYFTIDSKSELLFYARSISRDLNKQDIYSFPLPMNAQPLATTKVTGSLTDSLTGKAFRGIVSIIDLDEGVEVAPRYLRPDGSFEFDLIDQRNYLLVIQGDDFFRIEDSFFLDGTRELKKVTEPLASRVKFESIEFDNGKSALKKEMYSDLNKIVNFLYDNPDFKLKISGHTDSYGSDEHNLRLSQERARNIRDYMVDFAGLASERVDWEGYGSSRPIVEEINEEAKAINRRVEFEIYRPAPQPPSED</sequence>
<comment type="subcellular location">
    <subcellularLocation>
        <location evidence="1">Cell outer membrane</location>
    </subcellularLocation>
</comment>
<evidence type="ECO:0000256" key="1">
    <source>
        <dbReference type="ARBA" id="ARBA00004442"/>
    </source>
</evidence>
<gene>
    <name evidence="6" type="ORF">ACHKAR_11795</name>
</gene>
<proteinExistence type="predicted"/>
<evidence type="ECO:0000259" key="5">
    <source>
        <dbReference type="PROSITE" id="PS51123"/>
    </source>
</evidence>
<evidence type="ECO:0000256" key="3">
    <source>
        <dbReference type="ARBA" id="ARBA00023237"/>
    </source>
</evidence>
<dbReference type="PROSITE" id="PS51123">
    <property type="entry name" value="OMPA_2"/>
    <property type="match status" value="1"/>
</dbReference>
<dbReference type="Gene3D" id="3.30.1330.60">
    <property type="entry name" value="OmpA-like domain"/>
    <property type="match status" value="1"/>
</dbReference>
<evidence type="ECO:0000313" key="6">
    <source>
        <dbReference type="EMBL" id="MFH6984126.1"/>
    </source>
</evidence>
<dbReference type="RefSeq" id="WP_395417544.1">
    <property type="nucleotide sequence ID" value="NZ_JBIPKE010000017.1"/>
</dbReference>
<feature type="domain" description="OmpA-like" evidence="5">
    <location>
        <begin position="535"/>
        <end position="653"/>
    </location>
</feature>
<keyword evidence="3" id="KW-0998">Cell outer membrane</keyword>